<evidence type="ECO:0000256" key="1">
    <source>
        <dbReference type="PROSITE-ProRule" id="PRU00175"/>
    </source>
</evidence>
<keyword evidence="2" id="KW-0472">Membrane</keyword>
<dbReference type="InterPro" id="IPR001841">
    <property type="entry name" value="Znf_RING"/>
</dbReference>
<dbReference type="GO" id="GO:0008270">
    <property type="term" value="F:zinc ion binding"/>
    <property type="evidence" value="ECO:0007669"/>
    <property type="project" value="UniProtKB-KW"/>
</dbReference>
<dbReference type="PANTHER" id="PTHR45676">
    <property type="entry name" value="RING-H2 FINGER PROTEIN ATL51-RELATED"/>
    <property type="match status" value="1"/>
</dbReference>
<keyword evidence="1" id="KW-0863">Zinc-finger</keyword>
<keyword evidence="2" id="KW-1133">Transmembrane helix</keyword>
<keyword evidence="2" id="KW-0812">Transmembrane</keyword>
<dbReference type="Proteomes" id="UP000604825">
    <property type="component" value="Unassembled WGS sequence"/>
</dbReference>
<keyword evidence="1" id="KW-0862">Zinc</keyword>
<dbReference type="AlphaFoldDB" id="A0A811QHK8"/>
<sequence length="159" mass="17321">MTDFHLTALLLWLGDAFLIIAIVAVCCCYYGRRRRDWEEVNDDRRHQEAAAASHAQPAPTAAAVQMAAMAVALLDHVTHPRQNVGDAGGGGGGDDHPAAAEECAICLGQFEDGDRCSVMPGCRHEFHMSCIAKWLMACNNTCPLCRAQLQWDDVAHDMV</sequence>
<organism evidence="4 5">
    <name type="scientific">Miscanthus lutarioriparius</name>
    <dbReference type="NCBI Taxonomy" id="422564"/>
    <lineage>
        <taxon>Eukaryota</taxon>
        <taxon>Viridiplantae</taxon>
        <taxon>Streptophyta</taxon>
        <taxon>Embryophyta</taxon>
        <taxon>Tracheophyta</taxon>
        <taxon>Spermatophyta</taxon>
        <taxon>Magnoliopsida</taxon>
        <taxon>Liliopsida</taxon>
        <taxon>Poales</taxon>
        <taxon>Poaceae</taxon>
        <taxon>PACMAD clade</taxon>
        <taxon>Panicoideae</taxon>
        <taxon>Andropogonodae</taxon>
        <taxon>Andropogoneae</taxon>
        <taxon>Saccharinae</taxon>
        <taxon>Miscanthus</taxon>
    </lineage>
</organism>
<evidence type="ECO:0000313" key="5">
    <source>
        <dbReference type="Proteomes" id="UP000604825"/>
    </source>
</evidence>
<dbReference type="PROSITE" id="PS50089">
    <property type="entry name" value="ZF_RING_2"/>
    <property type="match status" value="1"/>
</dbReference>
<evidence type="ECO:0000259" key="3">
    <source>
        <dbReference type="PROSITE" id="PS50089"/>
    </source>
</evidence>
<dbReference type="SMART" id="SM00184">
    <property type="entry name" value="RING"/>
    <property type="match status" value="1"/>
</dbReference>
<protein>
    <recommendedName>
        <fullName evidence="3">RING-type domain-containing protein</fullName>
    </recommendedName>
</protein>
<keyword evidence="1" id="KW-0479">Metal-binding</keyword>
<evidence type="ECO:0000256" key="2">
    <source>
        <dbReference type="SAM" id="Phobius"/>
    </source>
</evidence>
<proteinExistence type="predicted"/>
<dbReference type="SUPFAM" id="SSF57850">
    <property type="entry name" value="RING/U-box"/>
    <property type="match status" value="1"/>
</dbReference>
<accession>A0A811QHK8</accession>
<comment type="caution">
    <text evidence="4">The sequence shown here is derived from an EMBL/GenBank/DDBJ whole genome shotgun (WGS) entry which is preliminary data.</text>
</comment>
<gene>
    <name evidence="4" type="ORF">NCGR_LOCUS42153</name>
</gene>
<dbReference type="Gene3D" id="3.30.40.10">
    <property type="entry name" value="Zinc/RING finger domain, C3HC4 (zinc finger)"/>
    <property type="match status" value="1"/>
</dbReference>
<dbReference type="OrthoDB" id="688715at2759"/>
<feature type="domain" description="RING-type" evidence="3">
    <location>
        <begin position="103"/>
        <end position="146"/>
    </location>
</feature>
<keyword evidence="5" id="KW-1185">Reference proteome</keyword>
<name>A0A811QHK8_9POAL</name>
<feature type="transmembrane region" description="Helical" evidence="2">
    <location>
        <begin position="6"/>
        <end position="30"/>
    </location>
</feature>
<reference evidence="4" key="1">
    <citation type="submission" date="2020-10" db="EMBL/GenBank/DDBJ databases">
        <authorList>
            <person name="Han B."/>
            <person name="Lu T."/>
            <person name="Zhao Q."/>
            <person name="Huang X."/>
            <person name="Zhao Y."/>
        </authorList>
    </citation>
    <scope>NUCLEOTIDE SEQUENCE</scope>
</reference>
<dbReference type="InterPro" id="IPR013083">
    <property type="entry name" value="Znf_RING/FYVE/PHD"/>
</dbReference>
<dbReference type="Pfam" id="PF13639">
    <property type="entry name" value="zf-RING_2"/>
    <property type="match status" value="1"/>
</dbReference>
<dbReference type="EMBL" id="CAJGYO010000010">
    <property type="protein sequence ID" value="CAD6258685.1"/>
    <property type="molecule type" value="Genomic_DNA"/>
</dbReference>
<evidence type="ECO:0000313" key="4">
    <source>
        <dbReference type="EMBL" id="CAD6258685.1"/>
    </source>
</evidence>